<accession>E2BG52</accession>
<protein>
    <submittedName>
        <fullName evidence="1">Uncharacterized protein</fullName>
    </submittedName>
</protein>
<keyword evidence="2" id="KW-1185">Reference proteome</keyword>
<evidence type="ECO:0000313" key="2">
    <source>
        <dbReference type="Proteomes" id="UP000008237"/>
    </source>
</evidence>
<gene>
    <name evidence="1" type="ORF">EAI_16004</name>
</gene>
<dbReference type="EMBL" id="GL448115">
    <property type="protein sequence ID" value="EFN85320.1"/>
    <property type="molecule type" value="Genomic_DNA"/>
</dbReference>
<dbReference type="AlphaFoldDB" id="E2BG52"/>
<evidence type="ECO:0000313" key="1">
    <source>
        <dbReference type="EMBL" id="EFN85320.1"/>
    </source>
</evidence>
<reference evidence="1 2" key="1">
    <citation type="journal article" date="2010" name="Science">
        <title>Genomic comparison of the ants Camponotus floridanus and Harpegnathos saltator.</title>
        <authorList>
            <person name="Bonasio R."/>
            <person name="Zhang G."/>
            <person name="Ye C."/>
            <person name="Mutti N.S."/>
            <person name="Fang X."/>
            <person name="Qin N."/>
            <person name="Donahue G."/>
            <person name="Yang P."/>
            <person name="Li Q."/>
            <person name="Li C."/>
            <person name="Zhang P."/>
            <person name="Huang Z."/>
            <person name="Berger S.L."/>
            <person name="Reinberg D."/>
            <person name="Wang J."/>
            <person name="Liebig J."/>
        </authorList>
    </citation>
    <scope>NUCLEOTIDE SEQUENCE [LARGE SCALE GENOMIC DNA]</scope>
    <source>
        <strain evidence="1 2">R22 G/1</strain>
    </source>
</reference>
<proteinExistence type="predicted"/>
<dbReference type="Proteomes" id="UP000008237">
    <property type="component" value="Unassembled WGS sequence"/>
</dbReference>
<organism evidence="2">
    <name type="scientific">Harpegnathos saltator</name>
    <name type="common">Jerdon's jumping ant</name>
    <dbReference type="NCBI Taxonomy" id="610380"/>
    <lineage>
        <taxon>Eukaryota</taxon>
        <taxon>Metazoa</taxon>
        <taxon>Ecdysozoa</taxon>
        <taxon>Arthropoda</taxon>
        <taxon>Hexapoda</taxon>
        <taxon>Insecta</taxon>
        <taxon>Pterygota</taxon>
        <taxon>Neoptera</taxon>
        <taxon>Endopterygota</taxon>
        <taxon>Hymenoptera</taxon>
        <taxon>Apocrita</taxon>
        <taxon>Aculeata</taxon>
        <taxon>Formicoidea</taxon>
        <taxon>Formicidae</taxon>
        <taxon>Ponerinae</taxon>
        <taxon>Ponerini</taxon>
        <taxon>Harpegnathos</taxon>
    </lineage>
</organism>
<name>E2BG52_HARSA</name>
<sequence>METMATWVDAYAAPEDPVRAERGQLEADFAAVKWKQWQFRWTRCRTGGSGSGRAGSAQR</sequence>
<dbReference type="InParanoid" id="E2BG52"/>